<dbReference type="EMBL" id="CP115174">
    <property type="protein sequence ID" value="WBO24152.1"/>
    <property type="molecule type" value="Genomic_DNA"/>
</dbReference>
<proteinExistence type="predicted"/>
<evidence type="ECO:0000313" key="2">
    <source>
        <dbReference type="EMBL" id="WBO24152.1"/>
    </source>
</evidence>
<gene>
    <name evidence="2" type="ORF">PBT88_08615</name>
</gene>
<dbReference type="RefSeq" id="WP_270078781.1">
    <property type="nucleotide sequence ID" value="NZ_CP115174.1"/>
</dbReference>
<sequence length="220" mass="24115">MTVGKPGNEETPSERARRKSRIRWITLGEAVAVSAVIISGLGLWVSYEDRRDARADKIAEDARTQVHGPFYLRAEANGDGSALTLSPVRADDVIQGQTIRFPPAFKLSPVTTTSDARIEAGWFGDALKSDRKKRELPDETQGDERVPVMIETDYLADGKTLSARAYYDIGYALEGHFLRGSTVKLRGLSLIGTAVTQDTPADQRLAGLWGVRAGKVRTKK</sequence>
<organism evidence="2 3">
    <name type="scientific">Sphingomonas abietis</name>
    <dbReference type="NCBI Taxonomy" id="3012344"/>
    <lineage>
        <taxon>Bacteria</taxon>
        <taxon>Pseudomonadati</taxon>
        <taxon>Pseudomonadota</taxon>
        <taxon>Alphaproteobacteria</taxon>
        <taxon>Sphingomonadales</taxon>
        <taxon>Sphingomonadaceae</taxon>
        <taxon>Sphingomonas</taxon>
    </lineage>
</organism>
<evidence type="ECO:0000313" key="3">
    <source>
        <dbReference type="Proteomes" id="UP001210865"/>
    </source>
</evidence>
<reference evidence="2 3" key="1">
    <citation type="submission" date="2022-12" db="EMBL/GenBank/DDBJ databases">
        <title>Sphingomonas abieness sp. nov., an endophytic bacterium isolated from Abies koreana.</title>
        <authorList>
            <person name="Jiang L."/>
            <person name="Lee J."/>
        </authorList>
    </citation>
    <scope>NUCLEOTIDE SEQUENCE [LARGE SCALE GENOMIC DNA]</scope>
    <source>
        <strain evidence="3">PAMB 00755</strain>
    </source>
</reference>
<keyword evidence="3" id="KW-1185">Reference proteome</keyword>
<accession>A0ABY7NSL1</accession>
<name>A0ABY7NSL1_9SPHN</name>
<evidence type="ECO:0008006" key="4">
    <source>
        <dbReference type="Google" id="ProtNLM"/>
    </source>
</evidence>
<evidence type="ECO:0000256" key="1">
    <source>
        <dbReference type="SAM" id="Phobius"/>
    </source>
</evidence>
<keyword evidence="1" id="KW-0472">Membrane</keyword>
<protein>
    <recommendedName>
        <fullName evidence="4">LPS export ABC transporter periplasmic protein LptC</fullName>
    </recommendedName>
</protein>
<keyword evidence="1" id="KW-0812">Transmembrane</keyword>
<feature type="transmembrane region" description="Helical" evidence="1">
    <location>
        <begin position="24"/>
        <end position="47"/>
    </location>
</feature>
<keyword evidence="1" id="KW-1133">Transmembrane helix</keyword>
<dbReference type="Proteomes" id="UP001210865">
    <property type="component" value="Chromosome"/>
</dbReference>